<feature type="transmembrane region" description="Helical" evidence="1">
    <location>
        <begin position="55"/>
        <end position="76"/>
    </location>
</feature>
<evidence type="ECO:0000313" key="3">
    <source>
        <dbReference type="Proteomes" id="UP001610446"/>
    </source>
</evidence>
<organism evidence="2 3">
    <name type="scientific">Aspergillus pseudoustus</name>
    <dbReference type="NCBI Taxonomy" id="1810923"/>
    <lineage>
        <taxon>Eukaryota</taxon>
        <taxon>Fungi</taxon>
        <taxon>Dikarya</taxon>
        <taxon>Ascomycota</taxon>
        <taxon>Pezizomycotina</taxon>
        <taxon>Eurotiomycetes</taxon>
        <taxon>Eurotiomycetidae</taxon>
        <taxon>Eurotiales</taxon>
        <taxon>Aspergillaceae</taxon>
        <taxon>Aspergillus</taxon>
        <taxon>Aspergillus subgen. Nidulantes</taxon>
    </lineage>
</organism>
<proteinExistence type="predicted"/>
<comment type="caution">
    <text evidence="2">The sequence shown here is derived from an EMBL/GenBank/DDBJ whole genome shotgun (WGS) entry which is preliminary data.</text>
</comment>
<dbReference type="EMBL" id="JBFXLU010000352">
    <property type="protein sequence ID" value="KAL2828820.1"/>
    <property type="molecule type" value="Genomic_DNA"/>
</dbReference>
<evidence type="ECO:0000256" key="1">
    <source>
        <dbReference type="SAM" id="Phobius"/>
    </source>
</evidence>
<reference evidence="2 3" key="1">
    <citation type="submission" date="2024-07" db="EMBL/GenBank/DDBJ databases">
        <title>Section-level genome sequencing and comparative genomics of Aspergillus sections Usti and Cavernicolus.</title>
        <authorList>
            <consortium name="Lawrence Berkeley National Laboratory"/>
            <person name="Nybo J.L."/>
            <person name="Vesth T.C."/>
            <person name="Theobald S."/>
            <person name="Frisvad J.C."/>
            <person name="Larsen T.O."/>
            <person name="Kjaerboelling I."/>
            <person name="Rothschild-Mancinelli K."/>
            <person name="Lyhne E.K."/>
            <person name="Kogle M.E."/>
            <person name="Barry K."/>
            <person name="Clum A."/>
            <person name="Na H."/>
            <person name="Ledsgaard L."/>
            <person name="Lin J."/>
            <person name="Lipzen A."/>
            <person name="Kuo A."/>
            <person name="Riley R."/>
            <person name="Mondo S."/>
            <person name="Labutti K."/>
            <person name="Haridas S."/>
            <person name="Pangalinan J."/>
            <person name="Salamov A.A."/>
            <person name="Simmons B.A."/>
            <person name="Magnuson J.K."/>
            <person name="Chen J."/>
            <person name="Drula E."/>
            <person name="Henrissat B."/>
            <person name="Wiebenga A."/>
            <person name="Lubbers R.J."/>
            <person name="Gomes A.C."/>
            <person name="Makela M.R."/>
            <person name="Stajich J."/>
            <person name="Grigoriev I.V."/>
            <person name="Mortensen U.H."/>
            <person name="De Vries R.P."/>
            <person name="Baker S.E."/>
            <person name="Andersen M.R."/>
        </authorList>
    </citation>
    <scope>NUCLEOTIDE SEQUENCE [LARGE SCALE GENOMIC DNA]</scope>
    <source>
        <strain evidence="2 3">CBS 123904</strain>
    </source>
</reference>
<keyword evidence="1" id="KW-0472">Membrane</keyword>
<accession>A0ABR4IM13</accession>
<sequence length="99" mass="11786">MACTFPFSLFQVDFHRRGSVCRWDSLHDQQVGPSGVLRKVCLPDMGDKERDYHPVWNLFILLSRFIHYVSGFFCLLQINRCWHCCRWHLCVSLLWILAL</sequence>
<gene>
    <name evidence="2" type="ORF">BJY01DRAFT_128738</name>
</gene>
<dbReference type="Proteomes" id="UP001610446">
    <property type="component" value="Unassembled WGS sequence"/>
</dbReference>
<keyword evidence="1" id="KW-0812">Transmembrane</keyword>
<keyword evidence="1" id="KW-1133">Transmembrane helix</keyword>
<name>A0ABR4IM13_9EURO</name>
<keyword evidence="3" id="KW-1185">Reference proteome</keyword>
<evidence type="ECO:0000313" key="2">
    <source>
        <dbReference type="EMBL" id="KAL2828820.1"/>
    </source>
</evidence>
<protein>
    <submittedName>
        <fullName evidence="2">Uncharacterized protein</fullName>
    </submittedName>
</protein>